<dbReference type="STRING" id="1123404.SAMN02745784_00260"/>
<gene>
    <name evidence="3" type="ORF">SAMN02745784_00260</name>
</gene>
<feature type="transmembrane region" description="Helical" evidence="2">
    <location>
        <begin position="50"/>
        <end position="68"/>
    </location>
</feature>
<keyword evidence="4" id="KW-1185">Reference proteome</keyword>
<accession>A0A1M4SD75</accession>
<evidence type="ECO:0000313" key="4">
    <source>
        <dbReference type="Proteomes" id="UP000184114"/>
    </source>
</evidence>
<reference evidence="4" key="1">
    <citation type="submission" date="2016-11" db="EMBL/GenBank/DDBJ databases">
        <authorList>
            <person name="Varghese N."/>
            <person name="Submissions S."/>
        </authorList>
    </citation>
    <scope>NUCLEOTIDE SEQUENCE [LARGE SCALE GENOMIC DNA]</scope>
    <source>
        <strain evidence="4">DSM 18095</strain>
    </source>
</reference>
<proteinExistence type="inferred from homology"/>
<keyword evidence="2" id="KW-1133">Transmembrane helix</keyword>
<organism evidence="3 4">
    <name type="scientific">Tissierella praeacuta DSM 18095</name>
    <dbReference type="NCBI Taxonomy" id="1123404"/>
    <lineage>
        <taxon>Bacteria</taxon>
        <taxon>Bacillati</taxon>
        <taxon>Bacillota</taxon>
        <taxon>Tissierellia</taxon>
        <taxon>Tissierellales</taxon>
        <taxon>Tissierellaceae</taxon>
        <taxon>Tissierella</taxon>
    </lineage>
</organism>
<dbReference type="Pfam" id="PF03780">
    <property type="entry name" value="Asp23"/>
    <property type="match status" value="1"/>
</dbReference>
<evidence type="ECO:0000313" key="3">
    <source>
        <dbReference type="EMBL" id="SHE30159.1"/>
    </source>
</evidence>
<keyword evidence="2" id="KW-0472">Membrane</keyword>
<dbReference type="GeneID" id="90994952"/>
<evidence type="ECO:0000256" key="1">
    <source>
        <dbReference type="ARBA" id="ARBA00005721"/>
    </source>
</evidence>
<keyword evidence="2" id="KW-0812">Transmembrane</keyword>
<sequence length="182" mass="20456">MKIIDRLIIVLFSLCILILSFCIIVIPFNIPGFLSVDNIVAIVRNINKNYYYTLAGLIFFMASIRIIFSGFSRKETKSLDSYLITRNEFGEIVIYSNTIVGLVENIVDKFSGMNNIKINVNLPDGQVHIELIGDVSPDINIPEVTKELQAMVKEYVENATGAKVTEVKVKANNVSRPNRVIK</sequence>
<evidence type="ECO:0000256" key="2">
    <source>
        <dbReference type="SAM" id="Phobius"/>
    </source>
</evidence>
<dbReference type="InterPro" id="IPR005531">
    <property type="entry name" value="Asp23"/>
</dbReference>
<dbReference type="AlphaFoldDB" id="A0A1M4SD75"/>
<name>A0A1M4SD75_9FIRM</name>
<dbReference type="RefSeq" id="WP_072972035.1">
    <property type="nucleotide sequence ID" value="NZ_FQTY01000001.1"/>
</dbReference>
<feature type="transmembrane region" description="Helical" evidence="2">
    <location>
        <begin position="7"/>
        <end position="30"/>
    </location>
</feature>
<comment type="similarity">
    <text evidence="1">Belongs to the asp23 family.</text>
</comment>
<dbReference type="Proteomes" id="UP000184114">
    <property type="component" value="Unassembled WGS sequence"/>
</dbReference>
<dbReference type="EMBL" id="FQTY01000001">
    <property type="protein sequence ID" value="SHE30159.1"/>
    <property type="molecule type" value="Genomic_DNA"/>
</dbReference>
<dbReference type="NCBIfam" id="NF033218">
    <property type="entry name" value="anchor_AmaP"/>
    <property type="match status" value="1"/>
</dbReference>
<protein>
    <submittedName>
        <fullName evidence="3">Uncharacterized conserved protein YloU, alkaline shock protein (Asp23) family</fullName>
    </submittedName>
</protein>